<protein>
    <submittedName>
        <fullName evidence="1">Uncharacterized protein</fullName>
    </submittedName>
</protein>
<reference evidence="1" key="1">
    <citation type="submission" date="2015-10" db="EMBL/GenBank/DDBJ databases">
        <authorList>
            <person name="Gilbert D.G."/>
        </authorList>
    </citation>
    <scope>NUCLEOTIDE SEQUENCE</scope>
    <source>
        <strain evidence="1">Phyl III-seqv23</strain>
    </source>
</reference>
<evidence type="ECO:0000313" key="1">
    <source>
        <dbReference type="EMBL" id="CUV54677.1"/>
    </source>
</evidence>
<gene>
    <name evidence="1" type="ORF">RUN215_v1_390027</name>
</gene>
<dbReference type="AlphaFoldDB" id="A0A0S4WSV8"/>
<proteinExistence type="predicted"/>
<accession>A0A0S4WSV8</accession>
<name>A0A0S4WSV8_RALSL</name>
<sequence length="47" mass="4729">MTALARLQLGARLIRFSLSVAAHLTGDGLIGVGTAGAENLNRPPSAA</sequence>
<dbReference type="EMBL" id="LN899820">
    <property type="protein sequence ID" value="CUV54677.1"/>
    <property type="molecule type" value="Genomic_DNA"/>
</dbReference>
<organism evidence="1">
    <name type="scientific">Ralstonia solanacearum</name>
    <name type="common">Pseudomonas solanacearum</name>
    <dbReference type="NCBI Taxonomy" id="305"/>
    <lineage>
        <taxon>Bacteria</taxon>
        <taxon>Pseudomonadati</taxon>
        <taxon>Pseudomonadota</taxon>
        <taxon>Betaproteobacteria</taxon>
        <taxon>Burkholderiales</taxon>
        <taxon>Burkholderiaceae</taxon>
        <taxon>Ralstonia</taxon>
        <taxon>Ralstonia solanacearum species complex</taxon>
    </lineage>
</organism>